<keyword evidence="2" id="KW-0479">Metal-binding</keyword>
<name>A0ABV5HDJ8_9FLAO</name>
<dbReference type="RefSeq" id="WP_278009810.1">
    <property type="nucleotide sequence ID" value="NZ_CP121112.1"/>
</dbReference>
<feature type="domain" description="Secretion system C-terminal sorting" evidence="7">
    <location>
        <begin position="2776"/>
        <end position="2849"/>
    </location>
</feature>
<evidence type="ECO:0000256" key="4">
    <source>
        <dbReference type="ARBA" id="ARBA00022837"/>
    </source>
</evidence>
<organism evidence="8 9">
    <name type="scientific">Flavobacterium gyeonganense</name>
    <dbReference type="NCBI Taxonomy" id="1310418"/>
    <lineage>
        <taxon>Bacteria</taxon>
        <taxon>Pseudomonadati</taxon>
        <taxon>Bacteroidota</taxon>
        <taxon>Flavobacteriia</taxon>
        <taxon>Flavobacteriales</taxon>
        <taxon>Flavobacteriaceae</taxon>
        <taxon>Flavobacterium</taxon>
    </lineage>
</organism>
<dbReference type="PANTHER" id="PTHR19277:SF161">
    <property type="entry name" value="LAMININ G DOMAIN-CONTAINING PROTEIN"/>
    <property type="match status" value="1"/>
</dbReference>
<reference evidence="8 9" key="1">
    <citation type="submission" date="2024-09" db="EMBL/GenBank/DDBJ databases">
        <authorList>
            <person name="Sun Q."/>
            <person name="Mori K."/>
        </authorList>
    </citation>
    <scope>NUCLEOTIDE SEQUENCE [LARGE SCALE GENOMIC DNA]</scope>
    <source>
        <strain evidence="8 9">CECT 8365</strain>
    </source>
</reference>
<gene>
    <name evidence="8" type="ORF">ACFFVK_15500</name>
</gene>
<dbReference type="InterPro" id="IPR013783">
    <property type="entry name" value="Ig-like_fold"/>
</dbReference>
<evidence type="ECO:0000313" key="9">
    <source>
        <dbReference type="Proteomes" id="UP001589562"/>
    </source>
</evidence>
<keyword evidence="5" id="KW-1015">Disulfide bond</keyword>
<keyword evidence="3 6" id="KW-0732">Signal</keyword>
<proteinExistence type="predicted"/>
<dbReference type="Pfam" id="PF13385">
    <property type="entry name" value="Laminin_G_3"/>
    <property type="match status" value="2"/>
</dbReference>
<evidence type="ECO:0000259" key="7">
    <source>
        <dbReference type="Pfam" id="PF18962"/>
    </source>
</evidence>
<dbReference type="Pfam" id="PF18962">
    <property type="entry name" value="Por_Secre_tail"/>
    <property type="match status" value="1"/>
</dbReference>
<evidence type="ECO:0000256" key="5">
    <source>
        <dbReference type="ARBA" id="ARBA00023157"/>
    </source>
</evidence>
<dbReference type="InterPro" id="IPR051360">
    <property type="entry name" value="Neuronal_Pentraxin_Related"/>
</dbReference>
<dbReference type="EMBL" id="JBHMFE010000020">
    <property type="protein sequence ID" value="MFB9109994.1"/>
    <property type="molecule type" value="Genomic_DNA"/>
</dbReference>
<comment type="cofactor">
    <cofactor evidence="1">
        <name>Ca(2+)</name>
        <dbReference type="ChEBI" id="CHEBI:29108"/>
    </cofactor>
</comment>
<feature type="signal peptide" evidence="6">
    <location>
        <begin position="1"/>
        <end position="19"/>
    </location>
</feature>
<protein>
    <submittedName>
        <fullName evidence="8">LamG-like jellyroll fold domain-containing protein</fullName>
    </submittedName>
</protein>
<keyword evidence="9" id="KW-1185">Reference proteome</keyword>
<feature type="chain" id="PRO_5047302056" evidence="6">
    <location>
        <begin position="20"/>
        <end position="2853"/>
    </location>
</feature>
<dbReference type="Gene3D" id="2.60.120.200">
    <property type="match status" value="3"/>
</dbReference>
<evidence type="ECO:0000256" key="1">
    <source>
        <dbReference type="ARBA" id="ARBA00001913"/>
    </source>
</evidence>
<sequence>MKKIIAVLGMFVLGAGLYAQNTNGAKIVPVSQAIQKNGFSIQVGLPFLGQNKTGPRRTNPADIRFPWNTLYLYNTFAEESFDVSKGFYGDKVLISWNLRANENLVKSIKIYRRVYTEAGNLPYNLVVGLSSSETTYEDKYVEGGVLYEYKVEAQGISGTPGLYSTYITGIGYRNPTAVVTGNISYKGGNPVSDVVVTATPSGSAVAKGSALNIPASGFVDLKDLKTVISNSATFQAWVKPNGAYASDSEAEIRLFSISSSTSSDKIDVAVKLNAVSKSIDVTIGGNKYTIMNYFPSGNLNSRGNDLLVPVSDFNKSFVHFSVVLNDNQTPLLYINGRQITQAYVTEADSKLKGVDPSYTAPYFKATIPVGTMKLSGVTWDNAKVGGGRSSYVDEIRIWKAALESSVIRTDYSRFISGNDSRMITYLRANEKAGRYAYDLSRSGFNFNQNHGKLWDANTAESSKVLWAADADNYPTTSQLGILGVTDSKGNYQISAIQYSGTGESYNITPMYGQHKFEPNQQLVYLGLGSEVVNKIDFVDQSSFSFKGVVAYDTRGVFPSYVKVDGKKTENKNDAWIDGGANILDEGYNYYEINGEKFPKAKYWKNDGGTPTDKSDDYLERYASIYTAGANVYIDGNIVLDANNIPVVTDDNGYFDISVPIGKHYITIKKDGHQFVYNGRFPAATTEFKEFFEDSNEPVYFVDNTKVTIVGKVVGGAVEAEKAIGFGGTGLVTKTIIDSGITKNLEVSAKNNIGKADFTLGYAPVGATVTNYTKFNFTTNTASGEYRVVVLPLKYNLEANDLVIKSNSGISLLKAGTTETFDFSGIPVVKTPEFKYKESNVDKSLTGTPYHYEKSFTYRSTPVLQVTEQTSDKTIKVGENYLSTENFATPIYSQFSLYKIVMNRFERYTNNDSGTAIEVKVPVTDGELIKTNNLALPDSETITADGSTLTYSFKGGIPSITPPFEIKSTLKYRLNEVDYQVENFKDTGIVLGGKSDGSQTFVTAAPDVPAIILRDPPGSNSFATLEAGESVSFTSEASFAHQEGVSEELTIAGGMYFELQGGLVPTPKVSIEQQNSAVTGVGISKTSQDGKSVTSTYTFSKAISTSDSPDYVGSDGDLYIGNSKNIFYGSYDEIKTSKTIPQKFVNGAAIPLTPAEYVNLGTTSDPIYISKQKALTFVDKPTETFFVYSQKHILSTLIPEYELFITNNLNGPDPNSAANVQKRAEYEEKIRLWRKVIQDNEKVKFAAKSDRAAYKTGLTGIIANFAKGVKEAYDDISFPASKEKLSNQLNQSNEIKNMLESEFEKNISFDSGLGTYSRSVETSVVSASTTSYNVVLDQSVAAILGTSVNKVGLEFNTKAFFQQDFNSSLSTEKTTTTNINYTFKDNDKANFLSVDVVNSFDGNGPVFITQGGRTSCPYEGEELTHFYNKTDYSETATVINELVGDKREKLNFATQKVEVPVLMVTNNDVSNVVETRKAEFELKLQNNSASGSDADFLLVVDNTTNPNNAVINIEPNGTIVNVPYGKEVIYKLTLGKSISDIYDYKDIKIRLQSLCDGADVSSEVLVSASFVPSCSSVAVSAPLNNWVHNREKAFNTDGSTKPLAINLTGYNTKFKSFRKIDLEYKLETSPNWIRLHTYYGTPEFYNEAVNNKETEISSIGAATTLSYNFDIAGLKLANGKYQIRARSTCTNDTEFIAEIISGTVDLSAPQLFGTPLPTNGILSAGDDLKVSFNENIFYNSAVSTIEIKGQTNQLKIDHNVSLRFEGSNNTAVINSPKISSGNLSLEFWLNNETKTSNASIVSQDGGLNIGLSNGNISFTLGDITVQGGLKNDNLFHHYAFTYNSSNGDYRIFEDDTEIGSKSGKANMQFANNNTLLVGGNTFTGNVHDLRLWNKALSREDSYSKMYSKLIGNEANLVGFWPMNEGRDALAKDLARFKHATVNTSWDIKPKGNSYDFANGQYLAMDNVNFVQITKEMDATMEFWIKTGTSQEATVFSNGKGDGSDIVQSNGLSNKWSVDMNNSGNLLLKSEGKTYVLTTGTIADNAWHHVTLLFNRKGSLRTYVDTQLVSSNQMTAIGGFSGNKIWLGARGAKDLSGKETVDRVFTGKIDEFRLWNTLRNVEQINRDSYNEVDVESIGLLLYSRMNVPDPVTANGPRYYHADANQTVVVNNAVLSGGAVNYSNDTPAIKPERQLVKFVTTNVIKDGEMIIAPVITDWASLEGQILDITVHRMFDSANNMQESPVTWTAYVSRNEVSWFAEGYNEIVDLTKNSSETKTFEITLVNKGGKQQPYTINNVPSWLSLSKTSGSIDPNTKTIIKAIVDENVAVGEYLENLYLQTDFGYDQKLQTKLRVLAPEPNWNVDPTRFDYSMNIIGKVKVDGVLSADSYDKIAAFYNEEVRGTAKLIYNEAYKEYFAFLTIYSNANSGENLKFKIWDASQGKILEASIESNSSVTFINNEVLGTMSKPYIFVNSGVIEQEIKLNKGWTWVSLNTNDPNFSDLNALTKNLTLETSNRILSHSPALLDTYFKDNSNPANSGWSGTISANGGLSSSKMYKVNVTQEQTLKIKGKNVDVSTWSFPIKENWNWLSYPIASNQTTNEALAYFDAADGDVIKSQNLFAIYDPIIGWNGTLKYLEAGKGYMIKSSKDQTFKYPDNLEKSRTGKTVKAEEQESIESEFTKYSQNMNAVVLLPKGFDELFVYDSKGVLKGSARNQIINGKELSFITVFGEDAEELSFTLGDGFSKKETSKSFIFKGNEVLGTITNPVILEEVSKTWNNIYPNPFATVLNIELNAAKKQEVSVQLYSVSGQLVFSQKAFIESGNNVISISPNIAEGVYITEVEVDGKLVRSKVVKNK</sequence>
<evidence type="ECO:0000256" key="6">
    <source>
        <dbReference type="SAM" id="SignalP"/>
    </source>
</evidence>
<accession>A0ABV5HDJ8</accession>
<keyword evidence="4" id="KW-0106">Calcium</keyword>
<evidence type="ECO:0000313" key="8">
    <source>
        <dbReference type="EMBL" id="MFB9109994.1"/>
    </source>
</evidence>
<dbReference type="PANTHER" id="PTHR19277">
    <property type="entry name" value="PENTRAXIN"/>
    <property type="match status" value="1"/>
</dbReference>
<comment type="caution">
    <text evidence="8">The sequence shown here is derived from an EMBL/GenBank/DDBJ whole genome shotgun (WGS) entry which is preliminary data.</text>
</comment>
<dbReference type="NCBIfam" id="TIGR04183">
    <property type="entry name" value="Por_Secre_tail"/>
    <property type="match status" value="1"/>
</dbReference>
<dbReference type="Gene3D" id="2.60.40.10">
    <property type="entry name" value="Immunoglobulins"/>
    <property type="match status" value="1"/>
</dbReference>
<dbReference type="Proteomes" id="UP001589562">
    <property type="component" value="Unassembled WGS sequence"/>
</dbReference>
<evidence type="ECO:0000256" key="2">
    <source>
        <dbReference type="ARBA" id="ARBA00022723"/>
    </source>
</evidence>
<evidence type="ECO:0000256" key="3">
    <source>
        <dbReference type="ARBA" id="ARBA00022729"/>
    </source>
</evidence>
<dbReference type="SUPFAM" id="SSF49899">
    <property type="entry name" value="Concanavalin A-like lectins/glucanases"/>
    <property type="match status" value="3"/>
</dbReference>
<dbReference type="InterPro" id="IPR013320">
    <property type="entry name" value="ConA-like_dom_sf"/>
</dbReference>
<dbReference type="InterPro" id="IPR026444">
    <property type="entry name" value="Secre_tail"/>
</dbReference>